<evidence type="ECO:0000256" key="4">
    <source>
        <dbReference type="ARBA" id="ARBA00022679"/>
    </source>
</evidence>
<evidence type="ECO:0000256" key="3">
    <source>
        <dbReference type="ARBA" id="ARBA00022576"/>
    </source>
</evidence>
<keyword evidence="3 6" id="KW-0032">Aminotransferase</keyword>
<dbReference type="CDD" id="cd00609">
    <property type="entry name" value="AAT_like"/>
    <property type="match status" value="1"/>
</dbReference>
<name>A0A923RY12_9FIRM</name>
<dbReference type="InterPro" id="IPR015422">
    <property type="entry name" value="PyrdxlP-dep_Trfase_small"/>
</dbReference>
<evidence type="ECO:0000256" key="5">
    <source>
        <dbReference type="ARBA" id="ARBA00022898"/>
    </source>
</evidence>
<evidence type="ECO:0000256" key="6">
    <source>
        <dbReference type="RuleBase" id="RU000481"/>
    </source>
</evidence>
<dbReference type="PANTHER" id="PTHR46383">
    <property type="entry name" value="ASPARTATE AMINOTRANSFERASE"/>
    <property type="match status" value="1"/>
</dbReference>
<comment type="similarity">
    <text evidence="2 6">Belongs to the class-I pyridoxal-phosphate-dependent aminotransferase family.</text>
</comment>
<dbReference type="InterPro" id="IPR004838">
    <property type="entry name" value="NHTrfase_class1_PyrdxlP-BS"/>
</dbReference>
<protein>
    <recommendedName>
        <fullName evidence="6">Aminotransferase</fullName>
        <ecNumber evidence="6">2.6.1.-</ecNumber>
    </recommendedName>
</protein>
<dbReference type="GO" id="GO:0030170">
    <property type="term" value="F:pyridoxal phosphate binding"/>
    <property type="evidence" value="ECO:0007669"/>
    <property type="project" value="InterPro"/>
</dbReference>
<dbReference type="SUPFAM" id="SSF53383">
    <property type="entry name" value="PLP-dependent transferases"/>
    <property type="match status" value="1"/>
</dbReference>
<dbReference type="InterPro" id="IPR015424">
    <property type="entry name" value="PyrdxlP-dep_Trfase"/>
</dbReference>
<reference evidence="8" key="1">
    <citation type="submission" date="2020-08" db="EMBL/GenBank/DDBJ databases">
        <title>Genome public.</title>
        <authorList>
            <person name="Liu C."/>
            <person name="Sun Q."/>
        </authorList>
    </citation>
    <scope>NUCLEOTIDE SEQUENCE</scope>
    <source>
        <strain evidence="8">NSJ-28</strain>
    </source>
</reference>
<gene>
    <name evidence="8" type="ORF">H8S45_05385</name>
</gene>
<evidence type="ECO:0000256" key="1">
    <source>
        <dbReference type="ARBA" id="ARBA00001933"/>
    </source>
</evidence>
<evidence type="ECO:0000313" key="9">
    <source>
        <dbReference type="Proteomes" id="UP000606499"/>
    </source>
</evidence>
<accession>A0A923RY12</accession>
<evidence type="ECO:0000259" key="7">
    <source>
        <dbReference type="Pfam" id="PF00155"/>
    </source>
</evidence>
<dbReference type="InterPro" id="IPR015421">
    <property type="entry name" value="PyrdxlP-dep_Trfase_major"/>
</dbReference>
<dbReference type="InterPro" id="IPR004839">
    <property type="entry name" value="Aminotransferase_I/II_large"/>
</dbReference>
<dbReference type="GO" id="GO:0008483">
    <property type="term" value="F:transaminase activity"/>
    <property type="evidence" value="ECO:0007669"/>
    <property type="project" value="UniProtKB-KW"/>
</dbReference>
<dbReference type="InterPro" id="IPR050596">
    <property type="entry name" value="AspAT/PAT-like"/>
</dbReference>
<dbReference type="AlphaFoldDB" id="A0A923RY12"/>
<organism evidence="8 9">
    <name type="scientific">Agathobaculum faecis</name>
    <dbReference type="NCBI Taxonomy" id="2763013"/>
    <lineage>
        <taxon>Bacteria</taxon>
        <taxon>Bacillati</taxon>
        <taxon>Bacillota</taxon>
        <taxon>Clostridia</taxon>
        <taxon>Eubacteriales</taxon>
        <taxon>Butyricicoccaceae</taxon>
        <taxon>Agathobaculum</taxon>
    </lineage>
</organism>
<keyword evidence="4 6" id="KW-0808">Transferase</keyword>
<dbReference type="Pfam" id="PF00155">
    <property type="entry name" value="Aminotran_1_2"/>
    <property type="match status" value="1"/>
</dbReference>
<dbReference type="GO" id="GO:0006520">
    <property type="term" value="P:amino acid metabolic process"/>
    <property type="evidence" value="ECO:0007669"/>
    <property type="project" value="InterPro"/>
</dbReference>
<dbReference type="Gene3D" id="3.40.640.10">
    <property type="entry name" value="Type I PLP-dependent aspartate aminotransferase-like (Major domain)"/>
    <property type="match status" value="1"/>
</dbReference>
<comment type="caution">
    <text evidence="8">The sequence shown here is derived from an EMBL/GenBank/DDBJ whole genome shotgun (WGS) entry which is preliminary data.</text>
</comment>
<evidence type="ECO:0000256" key="2">
    <source>
        <dbReference type="ARBA" id="ARBA00007441"/>
    </source>
</evidence>
<proteinExistence type="inferred from homology"/>
<keyword evidence="9" id="KW-1185">Reference proteome</keyword>
<dbReference type="PANTHER" id="PTHR46383:SF3">
    <property type="entry name" value="ASPARTATE AMINOTRANSFERASE-RELATED"/>
    <property type="match status" value="1"/>
</dbReference>
<dbReference type="FunFam" id="3.40.640.10:FF:000033">
    <property type="entry name" value="Aspartate aminotransferase"/>
    <property type="match status" value="1"/>
</dbReference>
<dbReference type="Proteomes" id="UP000606499">
    <property type="component" value="Unassembled WGS sequence"/>
</dbReference>
<dbReference type="PROSITE" id="PS00105">
    <property type="entry name" value="AA_TRANSFER_CLASS_1"/>
    <property type="match status" value="1"/>
</dbReference>
<dbReference type="EMBL" id="JACOPL010000004">
    <property type="protein sequence ID" value="MBC5724890.1"/>
    <property type="molecule type" value="Genomic_DNA"/>
</dbReference>
<comment type="cofactor">
    <cofactor evidence="1 6">
        <name>pyridoxal 5'-phosphate</name>
        <dbReference type="ChEBI" id="CHEBI:597326"/>
    </cofactor>
</comment>
<dbReference type="EC" id="2.6.1.-" evidence="6"/>
<dbReference type="RefSeq" id="WP_054326217.1">
    <property type="nucleotide sequence ID" value="NZ_JACOPL010000004.1"/>
</dbReference>
<dbReference type="Gene3D" id="3.90.1150.10">
    <property type="entry name" value="Aspartate Aminotransferase, domain 1"/>
    <property type="match status" value="1"/>
</dbReference>
<keyword evidence="5" id="KW-0663">Pyridoxal phosphate</keyword>
<sequence>MVDYEQLLSDRVKIVKPSGIRRFFDAAAAMPDAISLGVGEPDFETPWQIRRAGIQSLEKGQTFYTSNWGLAELRSQIAGLARRKYQLCYDADKEILVTVGGSEAIDNAIRALVNPGDEVLIPEPSFVCYTPLTQMAGGTPVPLPTLAKDQFKLTPDRLRAAITPRTKLLILPYPNNPTGAIMTRDELEAVAAVLRDTNIIVISDEIYCSLTYGAAPHVCFAELDGMRERTIVVDGFSKSYAMTGWRLGWAMGPKELMRHICKIHQFGIMSAPTTAQFAGIEAIRTGEDDIERMRTQYDIRRRYLLGELRSMGLTCFEPQGAFYAFPSIASTGLSSEAFCERLLHEQQVAVVPGSAFGKSGDGHVRISYSYSMNHLREACFRMRKFLQSL</sequence>
<feature type="domain" description="Aminotransferase class I/classII large" evidence="7">
    <location>
        <begin position="32"/>
        <end position="379"/>
    </location>
</feature>
<evidence type="ECO:0000313" key="8">
    <source>
        <dbReference type="EMBL" id="MBC5724890.1"/>
    </source>
</evidence>